<dbReference type="EMBL" id="BARU01044036">
    <property type="protein sequence ID" value="GAH76311.1"/>
    <property type="molecule type" value="Genomic_DNA"/>
</dbReference>
<protein>
    <submittedName>
        <fullName evidence="1">Uncharacterized protein</fullName>
    </submittedName>
</protein>
<name>X1I1M0_9ZZZZ</name>
<evidence type="ECO:0000313" key="1">
    <source>
        <dbReference type="EMBL" id="GAH76311.1"/>
    </source>
</evidence>
<proteinExistence type="predicted"/>
<sequence>MDYLDAGGYFNDLYEETFLNSCGNKGEIFGEMMEVNLYEIEIYEKAVCTFIEFLEEKQDDSNWLLKNQDLAIKMFTELIRSVEAGDLLPALRVLEKDSEFSSMLDENIRALLMQHNMAA</sequence>
<organism evidence="1">
    <name type="scientific">marine sediment metagenome</name>
    <dbReference type="NCBI Taxonomy" id="412755"/>
    <lineage>
        <taxon>unclassified sequences</taxon>
        <taxon>metagenomes</taxon>
        <taxon>ecological metagenomes</taxon>
    </lineage>
</organism>
<accession>X1I1M0</accession>
<gene>
    <name evidence="1" type="ORF">S03H2_67301</name>
</gene>
<dbReference type="AlphaFoldDB" id="X1I1M0"/>
<reference evidence="1" key="1">
    <citation type="journal article" date="2014" name="Front. Microbiol.">
        <title>High frequency of phylogenetically diverse reductive dehalogenase-homologous genes in deep subseafloor sedimentary metagenomes.</title>
        <authorList>
            <person name="Kawai M."/>
            <person name="Futagami T."/>
            <person name="Toyoda A."/>
            <person name="Takaki Y."/>
            <person name="Nishi S."/>
            <person name="Hori S."/>
            <person name="Arai W."/>
            <person name="Tsubouchi T."/>
            <person name="Morono Y."/>
            <person name="Uchiyama I."/>
            <person name="Ito T."/>
            <person name="Fujiyama A."/>
            <person name="Inagaki F."/>
            <person name="Takami H."/>
        </authorList>
    </citation>
    <scope>NUCLEOTIDE SEQUENCE</scope>
    <source>
        <strain evidence="1">Expedition CK06-06</strain>
    </source>
</reference>
<comment type="caution">
    <text evidence="1">The sequence shown here is derived from an EMBL/GenBank/DDBJ whole genome shotgun (WGS) entry which is preliminary data.</text>
</comment>